<reference evidence="7" key="1">
    <citation type="submission" date="2019-02" db="EMBL/GenBank/DDBJ databases">
        <authorList>
            <person name="Gruber-Vodicka R. H."/>
            <person name="Seah K. B. B."/>
        </authorList>
    </citation>
    <scope>NUCLEOTIDE SEQUENCE</scope>
    <source>
        <strain evidence="7">BECK_BZ15</strain>
    </source>
</reference>
<keyword evidence="4 6" id="KW-1133">Transmembrane helix</keyword>
<evidence type="ECO:0000256" key="5">
    <source>
        <dbReference type="ARBA" id="ARBA00023136"/>
    </source>
</evidence>
<name>A0A450S5E6_9GAMM</name>
<evidence type="ECO:0000256" key="3">
    <source>
        <dbReference type="ARBA" id="ARBA00022692"/>
    </source>
</evidence>
<evidence type="ECO:0000256" key="1">
    <source>
        <dbReference type="ARBA" id="ARBA00004651"/>
    </source>
</evidence>
<sequence length="153" mass="16887">MGLYSEQRSSEYPSSLWRIATHSDQIGLLVGFQIVLILCVSVGYLVIVSYLEALASIYGGCMTIFSTWMLIVRVRLAIGIAKNEPGREVRVLYTGAIQRFVLVLILFVVGMAILDLSPAPLLIGFTVPQGVLFVGAYLYSFHSSGWRIKGVIR</sequence>
<keyword evidence="3 6" id="KW-0812">Transmembrane</keyword>
<keyword evidence="5 6" id="KW-0472">Membrane</keyword>
<protein>
    <submittedName>
        <fullName evidence="7">ATP synthase I chain</fullName>
    </submittedName>
</protein>
<organism evidence="7">
    <name type="scientific">Candidatus Kentrum sp. FW</name>
    <dbReference type="NCBI Taxonomy" id="2126338"/>
    <lineage>
        <taxon>Bacteria</taxon>
        <taxon>Pseudomonadati</taxon>
        <taxon>Pseudomonadota</taxon>
        <taxon>Gammaproteobacteria</taxon>
        <taxon>Candidatus Kentrum</taxon>
    </lineage>
</organism>
<feature type="transmembrane region" description="Helical" evidence="6">
    <location>
        <begin position="119"/>
        <end position="139"/>
    </location>
</feature>
<gene>
    <name evidence="7" type="ORF">BECKFW1821A_GA0114235_10159</name>
</gene>
<dbReference type="Pfam" id="PF03899">
    <property type="entry name" value="ATP-synt_I"/>
    <property type="match status" value="1"/>
</dbReference>
<feature type="transmembrane region" description="Helical" evidence="6">
    <location>
        <begin position="26"/>
        <end position="47"/>
    </location>
</feature>
<evidence type="ECO:0000256" key="4">
    <source>
        <dbReference type="ARBA" id="ARBA00022989"/>
    </source>
</evidence>
<dbReference type="EMBL" id="CAADEW010000015">
    <property type="protein sequence ID" value="VFJ47120.1"/>
    <property type="molecule type" value="Genomic_DNA"/>
</dbReference>
<dbReference type="InterPro" id="IPR005598">
    <property type="entry name" value="ATP_synth_I"/>
</dbReference>
<dbReference type="AlphaFoldDB" id="A0A450S5E6"/>
<feature type="transmembrane region" description="Helical" evidence="6">
    <location>
        <begin position="53"/>
        <end position="71"/>
    </location>
</feature>
<proteinExistence type="predicted"/>
<accession>A0A450S5E6</accession>
<evidence type="ECO:0000256" key="2">
    <source>
        <dbReference type="ARBA" id="ARBA00022475"/>
    </source>
</evidence>
<feature type="transmembrane region" description="Helical" evidence="6">
    <location>
        <begin position="91"/>
        <end position="113"/>
    </location>
</feature>
<evidence type="ECO:0000313" key="7">
    <source>
        <dbReference type="EMBL" id="VFJ47120.1"/>
    </source>
</evidence>
<comment type="subcellular location">
    <subcellularLocation>
        <location evidence="1">Cell membrane</location>
        <topology evidence="1">Multi-pass membrane protein</topology>
    </subcellularLocation>
</comment>
<evidence type="ECO:0000256" key="6">
    <source>
        <dbReference type="SAM" id="Phobius"/>
    </source>
</evidence>
<keyword evidence="2" id="KW-1003">Cell membrane</keyword>
<dbReference type="GO" id="GO:0005886">
    <property type="term" value="C:plasma membrane"/>
    <property type="evidence" value="ECO:0007669"/>
    <property type="project" value="UniProtKB-SubCell"/>
</dbReference>